<evidence type="ECO:0000313" key="9">
    <source>
        <dbReference type="EMBL" id="AFA48216.1"/>
    </source>
</evidence>
<dbReference type="GO" id="GO:0015074">
    <property type="term" value="P:DNA integration"/>
    <property type="evidence" value="ECO:0007669"/>
    <property type="project" value="UniProtKB-KW"/>
</dbReference>
<evidence type="ECO:0000259" key="7">
    <source>
        <dbReference type="PROSITE" id="PS51898"/>
    </source>
</evidence>
<dbReference type="Pfam" id="PF14659">
    <property type="entry name" value="Phage_int_SAM_3"/>
    <property type="match status" value="1"/>
</dbReference>
<dbReference type="KEGG" id="awo:Awo_c14330"/>
<dbReference type="AlphaFoldDB" id="H6LFB6"/>
<dbReference type="PANTHER" id="PTHR30629:SF2">
    <property type="entry name" value="PROPHAGE INTEGRASE INTS-RELATED"/>
    <property type="match status" value="1"/>
</dbReference>
<dbReference type="HOGENOM" id="CLU_027562_31_0_9"/>
<dbReference type="InterPro" id="IPR004107">
    <property type="entry name" value="Integrase_SAM-like_N"/>
</dbReference>
<evidence type="ECO:0000256" key="3">
    <source>
        <dbReference type="ARBA" id="ARBA00022908"/>
    </source>
</evidence>
<dbReference type="InterPro" id="IPR050808">
    <property type="entry name" value="Phage_Integrase"/>
</dbReference>
<dbReference type="Gene3D" id="1.10.443.10">
    <property type="entry name" value="Intergrase catalytic core"/>
    <property type="match status" value="1"/>
</dbReference>
<dbReference type="PROSITE" id="PS51898">
    <property type="entry name" value="TYR_RECOMBINASE"/>
    <property type="match status" value="1"/>
</dbReference>
<dbReference type="OrthoDB" id="9801717at2"/>
<evidence type="ECO:0000256" key="1">
    <source>
        <dbReference type="ARBA" id="ARBA00003283"/>
    </source>
</evidence>
<comment type="function">
    <text evidence="1">Site-specific tyrosine recombinase, which acts by catalyzing the cutting and rejoining of the recombining DNA molecules.</text>
</comment>
<keyword evidence="5" id="KW-0233">DNA recombination</keyword>
<evidence type="ECO:0000256" key="4">
    <source>
        <dbReference type="ARBA" id="ARBA00023125"/>
    </source>
</evidence>
<gene>
    <name evidence="9" type="ordered locus">Awo_c14330</name>
</gene>
<keyword evidence="3" id="KW-0229">DNA integration</keyword>
<dbReference type="InterPro" id="IPR044068">
    <property type="entry name" value="CB"/>
</dbReference>
<reference evidence="9 10" key="2">
    <citation type="journal article" date="2012" name="PLoS ONE">
        <title>An ancient pathway combining carbon dioxide fixation with the generation and utilization of a sodium ion gradient for ATP synthesis.</title>
        <authorList>
            <person name="Poehlein A."/>
            <person name="Schmidt S."/>
            <person name="Kaster A.K."/>
            <person name="Goenrich M."/>
            <person name="Vollmers J."/>
            <person name="Thurmer A."/>
            <person name="Bertsch J."/>
            <person name="Schuchmann K."/>
            <person name="Voigt B."/>
            <person name="Hecker M."/>
            <person name="Daniel R."/>
            <person name="Thauer R.K."/>
            <person name="Gottschalk G."/>
            <person name="Muller V."/>
        </authorList>
    </citation>
    <scope>NUCLEOTIDE SEQUENCE [LARGE SCALE GENOMIC DNA]</scope>
    <source>
        <strain evidence="10">ATCC 29683 / DSM 1030 / JCM 2381 / KCTC 1655 / WB1</strain>
    </source>
</reference>
<evidence type="ECO:0000259" key="8">
    <source>
        <dbReference type="PROSITE" id="PS51900"/>
    </source>
</evidence>
<evidence type="ECO:0000256" key="5">
    <source>
        <dbReference type="ARBA" id="ARBA00023172"/>
    </source>
</evidence>
<dbReference type="eggNOG" id="COG4974">
    <property type="taxonomic scope" value="Bacteria"/>
</dbReference>
<evidence type="ECO:0000313" key="10">
    <source>
        <dbReference type="Proteomes" id="UP000007177"/>
    </source>
</evidence>
<dbReference type="Gene3D" id="1.10.150.130">
    <property type="match status" value="1"/>
</dbReference>
<dbReference type="PROSITE" id="PS51900">
    <property type="entry name" value="CB"/>
    <property type="match status" value="1"/>
</dbReference>
<dbReference type="InterPro" id="IPR002104">
    <property type="entry name" value="Integrase_catalytic"/>
</dbReference>
<reference evidence="10" key="1">
    <citation type="submission" date="2011-07" db="EMBL/GenBank/DDBJ databases">
        <title>Complete genome sequence of Acetobacterium woodii.</title>
        <authorList>
            <person name="Poehlein A."/>
            <person name="Schmidt S."/>
            <person name="Kaster A.-K."/>
            <person name="Goenrich M."/>
            <person name="Vollmers J."/>
            <person name="Thuermer A."/>
            <person name="Gottschalk G."/>
            <person name="Thauer R.K."/>
            <person name="Daniel R."/>
            <person name="Mueller V."/>
        </authorList>
    </citation>
    <scope>NUCLEOTIDE SEQUENCE [LARGE SCALE GENOMIC DNA]</scope>
    <source>
        <strain evidence="10">ATCC 29683 / DSM 1030 / JCM 2381 / KCTC 1655 / WB1</strain>
    </source>
</reference>
<evidence type="ECO:0000256" key="6">
    <source>
        <dbReference type="PROSITE-ProRule" id="PRU01248"/>
    </source>
</evidence>
<dbReference type="PANTHER" id="PTHR30629">
    <property type="entry name" value="PROPHAGE INTEGRASE"/>
    <property type="match status" value="1"/>
</dbReference>
<proteinExistence type="inferred from homology"/>
<dbReference type="GO" id="GO:0006310">
    <property type="term" value="P:DNA recombination"/>
    <property type="evidence" value="ECO:0007669"/>
    <property type="project" value="UniProtKB-KW"/>
</dbReference>
<evidence type="ECO:0000256" key="2">
    <source>
        <dbReference type="ARBA" id="ARBA00008857"/>
    </source>
</evidence>
<keyword evidence="4 6" id="KW-0238">DNA-binding</keyword>
<comment type="similarity">
    <text evidence="2">Belongs to the 'phage' integrase family.</text>
</comment>
<dbReference type="SUPFAM" id="SSF56349">
    <property type="entry name" value="DNA breaking-rejoining enzymes"/>
    <property type="match status" value="1"/>
</dbReference>
<accession>H6LFB6</accession>
<organism evidence="9 10">
    <name type="scientific">Acetobacterium woodii (strain ATCC 29683 / DSM 1030 / JCM 2381 / KCTC 1655 / WB1)</name>
    <dbReference type="NCBI Taxonomy" id="931626"/>
    <lineage>
        <taxon>Bacteria</taxon>
        <taxon>Bacillati</taxon>
        <taxon>Bacillota</taxon>
        <taxon>Clostridia</taxon>
        <taxon>Eubacteriales</taxon>
        <taxon>Eubacteriaceae</taxon>
        <taxon>Acetobacterium</taxon>
    </lineage>
</organism>
<dbReference type="Pfam" id="PF00589">
    <property type="entry name" value="Phage_integrase"/>
    <property type="match status" value="1"/>
</dbReference>
<dbReference type="RefSeq" id="WP_014355819.1">
    <property type="nucleotide sequence ID" value="NC_016894.1"/>
</dbReference>
<dbReference type="InterPro" id="IPR011010">
    <property type="entry name" value="DNA_brk_join_enz"/>
</dbReference>
<dbReference type="InterPro" id="IPR010998">
    <property type="entry name" value="Integrase_recombinase_N"/>
</dbReference>
<dbReference type="InterPro" id="IPR013762">
    <property type="entry name" value="Integrase-like_cat_sf"/>
</dbReference>
<protein>
    <submittedName>
        <fullName evidence="9">Phage integrase-like protein</fullName>
    </submittedName>
</protein>
<sequence length="244" mass="27864">MKISKRKDGRYGAQIQTPDGKYKTVYGKTSKECRQKAYDLVAQIEDGAYVKSDKTLLSQWIEDWKDGYLIGIKESSKKNYLYHMNMHVIPALGTKKIQSIEQRDVQKFCTMLFTEKELSPKTVNNIYWTLHKCFDDAVKAGLINSNPSTSVTLPKSVKPEIFSLTEDDLSVFMEAIAGKRHEEIYKFLLVTGLRISELAGLTYDRVDLDNKKILIDRQLLTTKPVSFGTPKHDKVRTISLTDTV</sequence>
<dbReference type="STRING" id="931626.Awo_c14330"/>
<feature type="domain" description="Tyr recombinase" evidence="7">
    <location>
        <begin position="159"/>
        <end position="244"/>
    </location>
</feature>
<dbReference type="Proteomes" id="UP000007177">
    <property type="component" value="Chromosome"/>
</dbReference>
<keyword evidence="10" id="KW-1185">Reference proteome</keyword>
<dbReference type="EMBL" id="CP002987">
    <property type="protein sequence ID" value="AFA48216.1"/>
    <property type="molecule type" value="Genomic_DNA"/>
</dbReference>
<feature type="domain" description="Core-binding (CB)" evidence="8">
    <location>
        <begin position="51"/>
        <end position="138"/>
    </location>
</feature>
<dbReference type="GO" id="GO:0003677">
    <property type="term" value="F:DNA binding"/>
    <property type="evidence" value="ECO:0007669"/>
    <property type="project" value="UniProtKB-UniRule"/>
</dbReference>
<name>H6LFB6_ACEWD</name>